<comment type="caution">
    <text evidence="2">The sequence shown here is derived from an EMBL/GenBank/DDBJ whole genome shotgun (WGS) entry which is preliminary data.</text>
</comment>
<name>A0A4S3ZPW2_9HYPH</name>
<keyword evidence="3" id="KW-1185">Reference proteome</keyword>
<protein>
    <recommendedName>
        <fullName evidence="4">VirK protein</fullName>
    </recommendedName>
</protein>
<evidence type="ECO:0000256" key="1">
    <source>
        <dbReference type="SAM" id="SignalP"/>
    </source>
</evidence>
<dbReference type="RefSeq" id="WP_190236967.1">
    <property type="nucleotide sequence ID" value="NZ_SSOA01000012.1"/>
</dbReference>
<evidence type="ECO:0000313" key="3">
    <source>
        <dbReference type="Proteomes" id="UP000310754"/>
    </source>
</evidence>
<accession>A0A4S3ZPW2</accession>
<keyword evidence="1" id="KW-0732">Signal</keyword>
<proteinExistence type="predicted"/>
<feature type="chain" id="PRO_5020210925" description="VirK protein" evidence="1">
    <location>
        <begin position="24"/>
        <end position="146"/>
    </location>
</feature>
<feature type="signal peptide" evidence="1">
    <location>
        <begin position="1"/>
        <end position="23"/>
    </location>
</feature>
<organism evidence="2 3">
    <name type="scientific">Allorhizobium terrae</name>
    <dbReference type="NCBI Taxonomy" id="1848972"/>
    <lineage>
        <taxon>Bacteria</taxon>
        <taxon>Pseudomonadati</taxon>
        <taxon>Pseudomonadota</taxon>
        <taxon>Alphaproteobacteria</taxon>
        <taxon>Hyphomicrobiales</taxon>
        <taxon>Rhizobiaceae</taxon>
        <taxon>Rhizobium/Agrobacterium group</taxon>
        <taxon>Allorhizobium</taxon>
    </lineage>
</organism>
<dbReference type="Pfam" id="PF06903">
    <property type="entry name" value="VirK"/>
    <property type="match status" value="1"/>
</dbReference>
<dbReference type="InterPro" id="IPR010694">
    <property type="entry name" value="Uncharacterised_VirK"/>
</dbReference>
<reference evidence="2 3" key="1">
    <citation type="submission" date="2019-04" db="EMBL/GenBank/DDBJ databases">
        <title>Rhizobium terrae sp. nov., isolated from a paddy soil.</title>
        <authorList>
            <person name="Lin S.-Y."/>
            <person name="Hameed A."/>
            <person name="Huang H.-I."/>
            <person name="Young C.-C."/>
        </authorList>
    </citation>
    <scope>NUCLEOTIDE SEQUENCE [LARGE SCALE GENOMIC DNA]</scope>
    <source>
        <strain evidence="2 3">CC-HIH110</strain>
    </source>
</reference>
<dbReference type="AlphaFoldDB" id="A0A4S3ZPW2"/>
<dbReference type="EMBL" id="SSOA01000012">
    <property type="protein sequence ID" value="THF47559.1"/>
    <property type="molecule type" value="Genomic_DNA"/>
</dbReference>
<evidence type="ECO:0000313" key="2">
    <source>
        <dbReference type="EMBL" id="THF47559.1"/>
    </source>
</evidence>
<evidence type="ECO:0008006" key="4">
    <source>
        <dbReference type="Google" id="ProtNLM"/>
    </source>
</evidence>
<dbReference type="Proteomes" id="UP000310754">
    <property type="component" value="Unassembled WGS sequence"/>
</dbReference>
<sequence>MFKSIVFASGLAFMAIFPRVADAATALTTLPDINAALKSGASVNSVVDLTKCTSATDPKKTGTMQGGLRISSFLIRPDQSLSFSDDHFTLTTKDKKPIYQFLRYQVKPDNSATFSMTTMEMPEMRAMGDALTYHCKIGEGLQFFEQ</sequence>
<gene>
    <name evidence="2" type="ORF">E6C51_17735</name>
</gene>